<feature type="compositionally biased region" description="Basic residues" evidence="1">
    <location>
        <begin position="83"/>
        <end position="92"/>
    </location>
</feature>
<sequence length="226" mass="24928">MAVRSESGKYFSPGCEESNHLKFFEEDPTRFIAFDPQFILPGRFYLRVEATPVQTRSTTTLKNQQPQVQRSSATLKQPDQVKRRPSRPRGTGKKPLAPAMITPAEVPATTTIKRGPGRPPKKKSPEQTDNQLKTSGKRRKTAALKIMELSVTISIQGSDISPTVVQDFLQSQCQAHVFAVERGGSLLNLHLQGVVSMECSSAVDAKKRITAAINWSDSRPVVQVSV</sequence>
<dbReference type="AlphaFoldDB" id="A0ABD3I5I9"/>
<organism evidence="2 3">
    <name type="scientific">Riccia sorocarpa</name>
    <dbReference type="NCBI Taxonomy" id="122646"/>
    <lineage>
        <taxon>Eukaryota</taxon>
        <taxon>Viridiplantae</taxon>
        <taxon>Streptophyta</taxon>
        <taxon>Embryophyta</taxon>
        <taxon>Marchantiophyta</taxon>
        <taxon>Marchantiopsida</taxon>
        <taxon>Marchantiidae</taxon>
        <taxon>Marchantiales</taxon>
        <taxon>Ricciaceae</taxon>
        <taxon>Riccia</taxon>
    </lineage>
</organism>
<feature type="region of interest" description="Disordered" evidence="1">
    <location>
        <begin position="53"/>
        <end position="139"/>
    </location>
</feature>
<dbReference type="Proteomes" id="UP001633002">
    <property type="component" value="Unassembled WGS sequence"/>
</dbReference>
<reference evidence="2 3" key="1">
    <citation type="submission" date="2024-09" db="EMBL/GenBank/DDBJ databases">
        <title>Chromosome-scale assembly of Riccia sorocarpa.</title>
        <authorList>
            <person name="Paukszto L."/>
        </authorList>
    </citation>
    <scope>NUCLEOTIDE SEQUENCE [LARGE SCALE GENOMIC DNA]</scope>
    <source>
        <strain evidence="2">LP-2024</strain>
        <tissue evidence="2">Aerial parts of the thallus</tissue>
    </source>
</reference>
<feature type="compositionally biased region" description="Polar residues" evidence="1">
    <location>
        <begin position="53"/>
        <end position="77"/>
    </location>
</feature>
<evidence type="ECO:0000313" key="2">
    <source>
        <dbReference type="EMBL" id="KAL3697784.1"/>
    </source>
</evidence>
<gene>
    <name evidence="2" type="ORF">R1sor_011860</name>
</gene>
<protein>
    <submittedName>
        <fullName evidence="2">Uncharacterized protein</fullName>
    </submittedName>
</protein>
<evidence type="ECO:0000256" key="1">
    <source>
        <dbReference type="SAM" id="MobiDB-lite"/>
    </source>
</evidence>
<evidence type="ECO:0000313" key="3">
    <source>
        <dbReference type="Proteomes" id="UP001633002"/>
    </source>
</evidence>
<keyword evidence="3" id="KW-1185">Reference proteome</keyword>
<proteinExistence type="predicted"/>
<accession>A0ABD3I5I9</accession>
<comment type="caution">
    <text evidence="2">The sequence shown here is derived from an EMBL/GenBank/DDBJ whole genome shotgun (WGS) entry which is preliminary data.</text>
</comment>
<name>A0ABD3I5I9_9MARC</name>
<dbReference type="EMBL" id="JBJQOH010000002">
    <property type="protein sequence ID" value="KAL3697784.1"/>
    <property type="molecule type" value="Genomic_DNA"/>
</dbReference>